<accession>A0A154P5E9</accession>
<dbReference type="CDD" id="cd14015">
    <property type="entry name" value="STKc_VRK"/>
    <property type="match status" value="1"/>
</dbReference>
<evidence type="ECO:0000256" key="1">
    <source>
        <dbReference type="ARBA" id="ARBA00012513"/>
    </source>
</evidence>
<dbReference type="EC" id="2.7.11.1" evidence="1"/>
<dbReference type="PANTHER" id="PTHR11909">
    <property type="entry name" value="CASEIN KINASE-RELATED"/>
    <property type="match status" value="1"/>
</dbReference>
<dbReference type="GO" id="GO:0004674">
    <property type="term" value="F:protein serine/threonine kinase activity"/>
    <property type="evidence" value="ECO:0007669"/>
    <property type="project" value="UniProtKB-EC"/>
</dbReference>
<feature type="region of interest" description="Disordered" evidence="2">
    <location>
        <begin position="449"/>
        <end position="504"/>
    </location>
</feature>
<dbReference type="Pfam" id="PF00069">
    <property type="entry name" value="Pkinase"/>
    <property type="match status" value="1"/>
</dbReference>
<dbReference type="Proteomes" id="UP000076502">
    <property type="component" value="Unassembled WGS sequence"/>
</dbReference>
<name>A0A154P5E9_DUFNO</name>
<keyword evidence="4" id="KW-0808">Transferase</keyword>
<sequence>MSGKVVKRAPKKKGANAYKLPDPISPGEILTDMTKKQWILGKSIGVGGFGEIYSAAPYVGKSPKDYHNVIKIEPHGNGPLFVEMHFYMRNAKPDEIDNWRKKKKLPVLGMPCYIGSGSHEYKNTKYRFVVMDRYGMDLWKLFEENNRRFPEHTVYKVALQIVNVLEYIHFKTYVHADIKGANLLLDLKCPDQVYLVDFGLASHCTTKNEYKLDPKKAHNGTIEYTSRDAHMGVPTMRGDFEILGYNIIQWLCGSLLWEKDLTNPATVQTQKEKAFENIPEFLNKSFQGSIPSPVLKYMSQLASMKFNDTPDYEKFKKILADGLKQLSHKPEGKLEFKSDVNNHKGQVPKSRTPQKVKKTTVDKSRKSPRVRALKKLSPVRNLDDSTVGIVMDKKRGGVRDIKQILDDIESDEEYDIKIVKKVKKVDNSVPVNKSERKTTVVKRRKKIQVNNRNESMSDSETEIMSKGTRSRPSPARKATSRNKKVHTESLTAPENASDDDMFSV</sequence>
<keyword evidence="4" id="KW-0418">Kinase</keyword>
<evidence type="ECO:0000256" key="2">
    <source>
        <dbReference type="SAM" id="MobiDB-lite"/>
    </source>
</evidence>
<dbReference type="InterPro" id="IPR000719">
    <property type="entry name" value="Prot_kinase_dom"/>
</dbReference>
<feature type="domain" description="Protein kinase" evidence="3">
    <location>
        <begin position="38"/>
        <end position="323"/>
    </location>
</feature>
<feature type="region of interest" description="Disordered" evidence="2">
    <location>
        <begin position="332"/>
        <end position="366"/>
    </location>
</feature>
<gene>
    <name evidence="4" type="ORF">WN55_10475</name>
</gene>
<dbReference type="PROSITE" id="PS50011">
    <property type="entry name" value="PROTEIN_KINASE_DOM"/>
    <property type="match status" value="1"/>
</dbReference>
<evidence type="ECO:0000259" key="3">
    <source>
        <dbReference type="PROSITE" id="PS50011"/>
    </source>
</evidence>
<dbReference type="PROSITE" id="PS00108">
    <property type="entry name" value="PROTEIN_KINASE_ST"/>
    <property type="match status" value="1"/>
</dbReference>
<dbReference type="OMA" id="RETHDTH"/>
<organism evidence="4 5">
    <name type="scientific">Dufourea novaeangliae</name>
    <name type="common">Sweat bee</name>
    <dbReference type="NCBI Taxonomy" id="178035"/>
    <lineage>
        <taxon>Eukaryota</taxon>
        <taxon>Metazoa</taxon>
        <taxon>Ecdysozoa</taxon>
        <taxon>Arthropoda</taxon>
        <taxon>Hexapoda</taxon>
        <taxon>Insecta</taxon>
        <taxon>Pterygota</taxon>
        <taxon>Neoptera</taxon>
        <taxon>Endopterygota</taxon>
        <taxon>Hymenoptera</taxon>
        <taxon>Apocrita</taxon>
        <taxon>Aculeata</taxon>
        <taxon>Apoidea</taxon>
        <taxon>Anthophila</taxon>
        <taxon>Halictidae</taxon>
        <taxon>Rophitinae</taxon>
        <taxon>Dufourea</taxon>
    </lineage>
</organism>
<dbReference type="AlphaFoldDB" id="A0A154P5E9"/>
<dbReference type="SMART" id="SM00220">
    <property type="entry name" value="S_TKc"/>
    <property type="match status" value="1"/>
</dbReference>
<feature type="compositionally biased region" description="Polar residues" evidence="2">
    <location>
        <begin position="449"/>
        <end position="458"/>
    </location>
</feature>
<dbReference type="InterPro" id="IPR008271">
    <property type="entry name" value="Ser/Thr_kinase_AS"/>
</dbReference>
<evidence type="ECO:0000313" key="4">
    <source>
        <dbReference type="EMBL" id="KZC06564.1"/>
    </source>
</evidence>
<dbReference type="STRING" id="178035.A0A154P5E9"/>
<dbReference type="OrthoDB" id="2687620at2759"/>
<dbReference type="EMBL" id="KQ434809">
    <property type="protein sequence ID" value="KZC06564.1"/>
    <property type="molecule type" value="Genomic_DNA"/>
</dbReference>
<proteinExistence type="predicted"/>
<dbReference type="GO" id="GO:0005524">
    <property type="term" value="F:ATP binding"/>
    <property type="evidence" value="ECO:0007669"/>
    <property type="project" value="InterPro"/>
</dbReference>
<evidence type="ECO:0000313" key="5">
    <source>
        <dbReference type="Proteomes" id="UP000076502"/>
    </source>
</evidence>
<dbReference type="InterPro" id="IPR011009">
    <property type="entry name" value="Kinase-like_dom_sf"/>
</dbReference>
<keyword evidence="5" id="KW-1185">Reference proteome</keyword>
<dbReference type="InterPro" id="IPR050235">
    <property type="entry name" value="CK1_Ser-Thr_kinase"/>
</dbReference>
<protein>
    <recommendedName>
        <fullName evidence="1">non-specific serine/threonine protein kinase</fullName>
        <ecNumber evidence="1">2.7.11.1</ecNumber>
    </recommendedName>
</protein>
<feature type="compositionally biased region" description="Basic and acidic residues" evidence="2">
    <location>
        <begin position="332"/>
        <end position="342"/>
    </location>
</feature>
<dbReference type="Gene3D" id="1.10.510.10">
    <property type="entry name" value="Transferase(Phosphotransferase) domain 1"/>
    <property type="match status" value="1"/>
</dbReference>
<reference evidence="4 5" key="1">
    <citation type="submission" date="2015-07" db="EMBL/GenBank/DDBJ databases">
        <title>The genome of Dufourea novaeangliae.</title>
        <authorList>
            <person name="Pan H."/>
            <person name="Kapheim K."/>
        </authorList>
    </citation>
    <scope>NUCLEOTIDE SEQUENCE [LARGE SCALE GENOMIC DNA]</scope>
    <source>
        <strain evidence="4">0120121106</strain>
        <tissue evidence="4">Whole body</tissue>
    </source>
</reference>
<dbReference type="SUPFAM" id="SSF56112">
    <property type="entry name" value="Protein kinase-like (PK-like)"/>
    <property type="match status" value="1"/>
</dbReference>